<feature type="signal peptide" evidence="1">
    <location>
        <begin position="1"/>
        <end position="21"/>
    </location>
</feature>
<name>A0A0T9M5U3_YERKR</name>
<dbReference type="Proteomes" id="UP000045824">
    <property type="component" value="Unassembled WGS sequence"/>
</dbReference>
<evidence type="ECO:0000313" key="3">
    <source>
        <dbReference type="EMBL" id="OVZ78461.1"/>
    </source>
</evidence>
<dbReference type="GeneID" id="61906861"/>
<evidence type="ECO:0000256" key="1">
    <source>
        <dbReference type="SAM" id="SignalP"/>
    </source>
</evidence>
<feature type="chain" id="PRO_5015046387" evidence="1">
    <location>
        <begin position="22"/>
        <end position="217"/>
    </location>
</feature>
<dbReference type="PROSITE" id="PS51257">
    <property type="entry name" value="PROKAR_LIPOPROTEIN"/>
    <property type="match status" value="1"/>
</dbReference>
<organism evidence="2 4">
    <name type="scientific">Yersinia kristensenii</name>
    <dbReference type="NCBI Taxonomy" id="28152"/>
    <lineage>
        <taxon>Bacteria</taxon>
        <taxon>Pseudomonadati</taxon>
        <taxon>Pseudomonadota</taxon>
        <taxon>Gammaproteobacteria</taxon>
        <taxon>Enterobacterales</taxon>
        <taxon>Yersiniaceae</taxon>
        <taxon>Yersinia</taxon>
    </lineage>
</organism>
<dbReference type="EMBL" id="CPYI01000030">
    <property type="protein sequence ID" value="CNF65219.1"/>
    <property type="molecule type" value="Genomic_DNA"/>
</dbReference>
<dbReference type="InterPro" id="IPR010858">
    <property type="entry name" value="DUF1481"/>
</dbReference>
<proteinExistence type="predicted"/>
<accession>A0A0T9M5U3</accession>
<dbReference type="OrthoDB" id="6457475at2"/>
<evidence type="ECO:0000313" key="5">
    <source>
        <dbReference type="Proteomes" id="UP000195840"/>
    </source>
</evidence>
<reference evidence="3 5" key="2">
    <citation type="submission" date="2017-05" db="EMBL/GenBank/DDBJ databases">
        <title>Whole genome sequencing of Yersinia kristensenii.</title>
        <authorList>
            <person name="Campioni F."/>
        </authorList>
    </citation>
    <scope>NUCLEOTIDE SEQUENCE [LARGE SCALE GENOMIC DNA]</scope>
    <source>
        <strain evidence="3 5">CFSAN060538</strain>
    </source>
</reference>
<dbReference type="RefSeq" id="WP_004393602.1">
    <property type="nucleotide sequence ID" value="NZ_CABHXN010000068.1"/>
</dbReference>
<sequence length="217" mass="24269">MQRVLMTLGLAFGLSACSSQSGPPQFSASGYIADSGVVRIWRQDNTQQQPQVLMSVYSPYSGDNTRVTFYEYQNGVLREIRRNDLGHNPQSVELRFDEQGQVSFMQRQLATRREQLSADNIAVYQLEAKRVLELSTALRVGNIRLIQGRWQDGIVTTCAGKTIRPNLDDNSQSWLTKRGANSAEPLGIAWLDSPEGQQLLLVANQDFCSWEPQSGSL</sequence>
<dbReference type="Pfam" id="PF07356">
    <property type="entry name" value="DUF1481"/>
    <property type="match status" value="1"/>
</dbReference>
<gene>
    <name evidence="3" type="ORF">CBW52_18705</name>
    <name evidence="2" type="ORF">ERS008491_04336</name>
</gene>
<keyword evidence="2" id="KW-0449">Lipoprotein</keyword>
<dbReference type="EMBL" id="NHOG01000023">
    <property type="protein sequence ID" value="OVZ78461.1"/>
    <property type="molecule type" value="Genomic_DNA"/>
</dbReference>
<dbReference type="AlphaFoldDB" id="A0A0T9M5U3"/>
<keyword evidence="1" id="KW-0732">Signal</keyword>
<evidence type="ECO:0000313" key="2">
    <source>
        <dbReference type="EMBL" id="CNF65219.1"/>
    </source>
</evidence>
<evidence type="ECO:0000313" key="4">
    <source>
        <dbReference type="Proteomes" id="UP000045824"/>
    </source>
</evidence>
<keyword evidence="5" id="KW-1185">Reference proteome</keyword>
<protein>
    <submittedName>
        <fullName evidence="2">Lipoprotein</fullName>
    </submittedName>
</protein>
<reference evidence="2 4" key="1">
    <citation type="submission" date="2015-03" db="EMBL/GenBank/DDBJ databases">
        <authorList>
            <person name="Murphy D."/>
        </authorList>
    </citation>
    <scope>NUCLEOTIDE SEQUENCE [LARGE SCALE GENOMIC DNA]</scope>
    <source>
        <strain evidence="2 4">FCF326</strain>
    </source>
</reference>
<dbReference type="Proteomes" id="UP000195840">
    <property type="component" value="Unassembled WGS sequence"/>
</dbReference>